<gene>
    <name evidence="1" type="ORF">KHA97_07580</name>
</gene>
<accession>A0A942TEB5</accession>
<dbReference type="SUPFAM" id="SSF52540">
    <property type="entry name" value="P-loop containing nucleoside triphosphate hydrolases"/>
    <property type="match status" value="1"/>
</dbReference>
<organism evidence="1 2">
    <name type="scientific">Lederbergia citri</name>
    <dbReference type="NCBI Taxonomy" id="2833580"/>
    <lineage>
        <taxon>Bacteria</taxon>
        <taxon>Bacillati</taxon>
        <taxon>Bacillota</taxon>
        <taxon>Bacilli</taxon>
        <taxon>Bacillales</taxon>
        <taxon>Bacillaceae</taxon>
        <taxon>Lederbergia</taxon>
    </lineage>
</organism>
<dbReference type="RefSeq" id="WP_213124079.1">
    <property type="nucleotide sequence ID" value="NZ_JAGYPG010000001.1"/>
</dbReference>
<evidence type="ECO:0000313" key="1">
    <source>
        <dbReference type="EMBL" id="MBS4194937.1"/>
    </source>
</evidence>
<dbReference type="Pfam" id="PF13469">
    <property type="entry name" value="Sulfotransfer_3"/>
    <property type="match status" value="1"/>
</dbReference>
<protein>
    <submittedName>
        <fullName evidence="1">Sulfotransferase</fullName>
    </submittedName>
</protein>
<evidence type="ECO:0000313" key="2">
    <source>
        <dbReference type="Proteomes" id="UP000681414"/>
    </source>
</evidence>
<keyword evidence="2" id="KW-1185">Reference proteome</keyword>
<comment type="caution">
    <text evidence="1">The sequence shown here is derived from an EMBL/GenBank/DDBJ whole genome shotgun (WGS) entry which is preliminary data.</text>
</comment>
<dbReference type="InterPro" id="IPR027417">
    <property type="entry name" value="P-loop_NTPase"/>
</dbReference>
<name>A0A942TEB5_9BACI</name>
<dbReference type="Proteomes" id="UP000681414">
    <property type="component" value="Unassembled WGS sequence"/>
</dbReference>
<dbReference type="AlphaFoldDB" id="A0A942TEB5"/>
<dbReference type="EMBL" id="JAGYPG010000001">
    <property type="protein sequence ID" value="MBS4194937.1"/>
    <property type="molecule type" value="Genomic_DNA"/>
</dbReference>
<sequence length="256" mass="30078">MDVLISAANHRSGSTLLQRIFNVRKKTLIWGEHNGVLTDFCKIQKKLSNFSSKYEKQRKYYFNENENPSNWIACMSPSNKFIKNAVHHSVKAFLDNLYEEHSKTHDIIGFKEVRYGPAELKLFRECYPKTKIILLVRDPRDVWKSHSKNLRKEMYNNSIDEFTQKWIDHVTYYIDFAKKDPETYFLKYEDIIEKKPEAVNMLLDVADITIEELNSVLNVKISGGIKKGTTDPNTLHHIGIKCWNVMEQLNYPLDKI</sequence>
<reference evidence="1 2" key="1">
    <citation type="submission" date="2021-05" db="EMBL/GenBank/DDBJ databases">
        <title>Novel Bacillus species.</title>
        <authorList>
            <person name="Liu G."/>
        </authorList>
    </citation>
    <scope>NUCLEOTIDE SEQUENCE [LARGE SCALE GENOMIC DNA]</scope>
    <source>
        <strain evidence="2">FJAT-49780</strain>
    </source>
</reference>
<dbReference type="Gene3D" id="3.40.50.300">
    <property type="entry name" value="P-loop containing nucleotide triphosphate hydrolases"/>
    <property type="match status" value="1"/>
</dbReference>
<proteinExistence type="predicted"/>